<dbReference type="STRING" id="252740.A0A423WB59"/>
<dbReference type="GO" id="GO:0016807">
    <property type="term" value="F:cysteine-type carboxypeptidase activity"/>
    <property type="evidence" value="ECO:0007669"/>
    <property type="project" value="TreeGrafter"/>
</dbReference>
<feature type="compositionally biased region" description="Basic and acidic residues" evidence="1">
    <location>
        <begin position="258"/>
        <end position="272"/>
    </location>
</feature>
<evidence type="ECO:0000313" key="3">
    <source>
        <dbReference type="EMBL" id="ROW00597.1"/>
    </source>
</evidence>
<dbReference type="AlphaFoldDB" id="A0A423WB59"/>
<proteinExistence type="predicted"/>
<dbReference type="GO" id="GO:0071108">
    <property type="term" value="P:protein K48-linked deubiquitination"/>
    <property type="evidence" value="ECO:0007669"/>
    <property type="project" value="TreeGrafter"/>
</dbReference>
<dbReference type="Pfam" id="PF04424">
    <property type="entry name" value="MINDY_DUB"/>
    <property type="match status" value="1"/>
</dbReference>
<feature type="region of interest" description="Disordered" evidence="1">
    <location>
        <begin position="667"/>
        <end position="934"/>
    </location>
</feature>
<feature type="compositionally biased region" description="Polar residues" evidence="1">
    <location>
        <begin position="304"/>
        <end position="314"/>
    </location>
</feature>
<evidence type="ECO:0000313" key="4">
    <source>
        <dbReference type="Proteomes" id="UP000284375"/>
    </source>
</evidence>
<feature type="compositionally biased region" description="Polar residues" evidence="1">
    <location>
        <begin position="113"/>
        <end position="130"/>
    </location>
</feature>
<dbReference type="EMBL" id="LJZO01000008">
    <property type="protein sequence ID" value="ROW00597.1"/>
    <property type="molecule type" value="Genomic_DNA"/>
</dbReference>
<dbReference type="PANTHER" id="PTHR18063">
    <property type="entry name" value="NF-E2 INDUCIBLE PROTEIN"/>
    <property type="match status" value="1"/>
</dbReference>
<name>A0A423WB59_CYTCH</name>
<sequence length="934" mass="99762">MVTRKPLPKNATVHPSISPRLNMEGTSGTLPTTATPEVTPEQQLDDAADSDADSWERDFDSEEEGEETSATYHLGAGENQATNGKQDGSSTAGTGNGGISVPQPAVAAGSDEYLSQTPSSAMSAPGTETNPFRRKMSQSSGLNNATVPPMPTAPPPSLPPLPPSEDFSMLTLNEGSKNPWQPALDEKNSLAPSTLSTSADQEPAQDIWASQVPSRAESAGPSSDPPVVQSFTPEESAGWGDGLPEKSSIAVPPSFRTSLEDQKLEEDSHAWDDMTVAGKGKAPMKPPPVPGTAANDAHEWGESSADTRNGTALGSSGEPLEDIIVTEGQTPALPLRDVEKAPPPPPRPTAAGKTETYQVKNIHWHDAIAAKDVRKSPILIQNANGPCPLMALVNALTLTTPASAQDAVLVNTLKTREQISLDLLLDAVFDELMSERRTTPDQALPDITELYAFLKGLHTGMNVNPRFIPTEETEMSFKRTSLTHLHPTERGNLIPGTFEDTKEMAYYRIFQIPLIHGWLPPRDEPVYGAMKRQAESYEDAQNILFREEELDDKLSSPTGEGLSEEEQGIYQDIMTIKSFLQTFATQLTPWGLEVITKAIRPGSVAILFRNDHFSTLYRHPQTLQLFALVTDAGYAGHDEIVWESLVDVNGERSEFFSGDFLVIGGPSQGSDDHASGSASASKGQEWTTVQSSKGKNKGQMEAAPTSPKEQEDRDLALALQLQEEEDQRHRAEQAQRRREAQLSEQFIEQQAGRRGPASPRQSSNNASIPPGQRASSVSGGANSGRGRGGARGGAQGGAQGGASRPAQQQVRPLVPPVLRSQGVSRPADDGLDDAPPSYEDAARQTPYVPPAGHPSHPQSSPSPSVGSPTPSSSTSRLPAPRPPGLSAGHSPVMRHQQPSPQGFRRANGYRQGVPPAAAGGGSASSSRDRECVVM</sequence>
<dbReference type="GO" id="GO:1990380">
    <property type="term" value="F:K48-linked deubiquitinase activity"/>
    <property type="evidence" value="ECO:0007669"/>
    <property type="project" value="InterPro"/>
</dbReference>
<dbReference type="GO" id="GO:0005829">
    <property type="term" value="C:cytosol"/>
    <property type="evidence" value="ECO:0007669"/>
    <property type="project" value="TreeGrafter"/>
</dbReference>
<organism evidence="3 4">
    <name type="scientific">Cytospora chrysosperma</name>
    <name type="common">Cytospora canker fungus</name>
    <name type="synonym">Sphaeria chrysosperma</name>
    <dbReference type="NCBI Taxonomy" id="252740"/>
    <lineage>
        <taxon>Eukaryota</taxon>
        <taxon>Fungi</taxon>
        <taxon>Dikarya</taxon>
        <taxon>Ascomycota</taxon>
        <taxon>Pezizomycotina</taxon>
        <taxon>Sordariomycetes</taxon>
        <taxon>Sordariomycetidae</taxon>
        <taxon>Diaporthales</taxon>
        <taxon>Cytosporaceae</taxon>
        <taxon>Cytospora</taxon>
    </lineage>
</organism>
<dbReference type="OrthoDB" id="10261212at2759"/>
<feature type="compositionally biased region" description="Polar residues" evidence="1">
    <location>
        <begin position="79"/>
        <end position="93"/>
    </location>
</feature>
<dbReference type="GO" id="GO:0071944">
    <property type="term" value="C:cell periphery"/>
    <property type="evidence" value="ECO:0007669"/>
    <property type="project" value="TreeGrafter"/>
</dbReference>
<accession>A0A423WB59</accession>
<protein>
    <recommendedName>
        <fullName evidence="2">MINDY deubiquitinase domain-containing protein</fullName>
    </recommendedName>
</protein>
<dbReference type="InterPro" id="IPR007518">
    <property type="entry name" value="MINDY"/>
</dbReference>
<feature type="compositionally biased region" description="Low complexity" evidence="1">
    <location>
        <begin position="675"/>
        <end position="684"/>
    </location>
</feature>
<evidence type="ECO:0000259" key="2">
    <source>
        <dbReference type="Pfam" id="PF04424"/>
    </source>
</evidence>
<evidence type="ECO:0000256" key="1">
    <source>
        <dbReference type="SAM" id="MobiDB-lite"/>
    </source>
</evidence>
<feature type="compositionally biased region" description="Basic and acidic residues" evidence="1">
    <location>
        <begin position="726"/>
        <end position="741"/>
    </location>
</feature>
<feature type="domain" description="MINDY deubiquitinase" evidence="2">
    <location>
        <begin position="355"/>
        <end position="660"/>
    </location>
</feature>
<feature type="compositionally biased region" description="Pro residues" evidence="1">
    <location>
        <begin position="148"/>
        <end position="163"/>
    </location>
</feature>
<comment type="caution">
    <text evidence="3">The sequence shown here is derived from an EMBL/GenBank/DDBJ whole genome shotgun (WGS) entry which is preliminary data.</text>
</comment>
<dbReference type="GO" id="GO:0004843">
    <property type="term" value="F:cysteine-type deubiquitinase activity"/>
    <property type="evidence" value="ECO:0007669"/>
    <property type="project" value="InterPro"/>
</dbReference>
<feature type="region of interest" description="Disordered" evidence="1">
    <location>
        <begin position="1"/>
        <end position="355"/>
    </location>
</feature>
<dbReference type="Proteomes" id="UP000284375">
    <property type="component" value="Unassembled WGS sequence"/>
</dbReference>
<reference evidence="3 4" key="1">
    <citation type="submission" date="2015-09" db="EMBL/GenBank/DDBJ databases">
        <title>Host preference determinants of Valsa canker pathogens revealed by comparative genomics.</title>
        <authorList>
            <person name="Yin Z."/>
            <person name="Huang L."/>
        </authorList>
    </citation>
    <scope>NUCLEOTIDE SEQUENCE [LARGE SCALE GENOMIC DNA]</scope>
    <source>
        <strain evidence="3 4">YSFL</strain>
    </source>
</reference>
<feature type="compositionally biased region" description="Polar residues" evidence="1">
    <location>
        <begin position="24"/>
        <end position="42"/>
    </location>
</feature>
<feature type="compositionally biased region" description="Polar residues" evidence="1">
    <location>
        <begin position="170"/>
        <end position="179"/>
    </location>
</feature>
<feature type="compositionally biased region" description="Acidic residues" evidence="1">
    <location>
        <begin position="43"/>
        <end position="67"/>
    </location>
</feature>
<keyword evidence="4" id="KW-1185">Reference proteome</keyword>
<dbReference type="InterPro" id="IPR033979">
    <property type="entry name" value="MINDY_domain"/>
</dbReference>
<dbReference type="PANTHER" id="PTHR18063:SF6">
    <property type="entry name" value="UBIQUITIN CARBOXYL-TERMINAL HYDROLASE"/>
    <property type="match status" value="1"/>
</dbReference>
<gene>
    <name evidence="3" type="ORF">VSDG_03310</name>
</gene>
<feature type="compositionally biased region" description="Gly residues" evidence="1">
    <location>
        <begin position="781"/>
        <end position="800"/>
    </location>
</feature>
<feature type="compositionally biased region" description="Low complexity" evidence="1">
    <location>
        <begin position="853"/>
        <end position="878"/>
    </location>
</feature>
<feature type="compositionally biased region" description="Polar residues" evidence="1">
    <location>
        <begin position="190"/>
        <end position="200"/>
    </location>
</feature>